<name>A0ABS9UHK1_9BACL</name>
<dbReference type="InterPro" id="IPR036388">
    <property type="entry name" value="WH-like_DNA-bd_sf"/>
</dbReference>
<sequence length="295" mass="33921">MDIRQIEYFVEVAKQLSFTKAATTLHVSQPSISKAIQNFEAELGVPLFYRSSRQLELTDAGQAVLINSMQVLESFQNLRSELTDLMQLKKGQIRIGIPPIVGAEFFSRLISVYKEQNPYIVILLTEVGTKRIREEIETGELDIGLVCSVTSTNENLETIRFLKDPLQLIVHESHPLAQQQAITMSDLTNEAFIIYRKDFILFDRIIEECSKYGFYPNIACETTQKDLFIEMVQARLGIALLPQKIAEKISYKSIKRIPFQEDAIHLELGITWKKNKYLPYSVREFIQLAHEFVLQ</sequence>
<dbReference type="RefSeq" id="WP_241370736.1">
    <property type="nucleotide sequence ID" value="NZ_JAKZFC010000008.1"/>
</dbReference>
<reference evidence="6 7" key="1">
    <citation type="submission" date="2022-03" db="EMBL/GenBank/DDBJ databases">
        <authorList>
            <person name="Jo J.-H."/>
            <person name="Im W.-T."/>
        </authorList>
    </citation>
    <scope>NUCLEOTIDE SEQUENCE [LARGE SCALE GENOMIC DNA]</scope>
    <source>
        <strain evidence="6 7">MA9</strain>
    </source>
</reference>
<comment type="caution">
    <text evidence="6">The sequence shown here is derived from an EMBL/GenBank/DDBJ whole genome shotgun (WGS) entry which is preliminary data.</text>
</comment>
<protein>
    <submittedName>
        <fullName evidence="6">LysR family transcriptional regulator</fullName>
    </submittedName>
</protein>
<dbReference type="Pfam" id="PF00126">
    <property type="entry name" value="HTH_1"/>
    <property type="match status" value="1"/>
</dbReference>
<dbReference type="SUPFAM" id="SSF53850">
    <property type="entry name" value="Periplasmic binding protein-like II"/>
    <property type="match status" value="1"/>
</dbReference>
<dbReference type="Gene3D" id="3.40.190.290">
    <property type="match status" value="1"/>
</dbReference>
<dbReference type="PANTHER" id="PTHR30419:SF8">
    <property type="entry name" value="NITROGEN ASSIMILATION TRANSCRIPTIONAL ACTIVATOR-RELATED"/>
    <property type="match status" value="1"/>
</dbReference>
<keyword evidence="2" id="KW-0805">Transcription regulation</keyword>
<evidence type="ECO:0000256" key="2">
    <source>
        <dbReference type="ARBA" id="ARBA00023015"/>
    </source>
</evidence>
<dbReference type="InterPro" id="IPR036390">
    <property type="entry name" value="WH_DNA-bd_sf"/>
</dbReference>
<organism evidence="6 7">
    <name type="scientific">Solibacillus palustris</name>
    <dbReference type="NCBI Taxonomy" id="2908203"/>
    <lineage>
        <taxon>Bacteria</taxon>
        <taxon>Bacillati</taxon>
        <taxon>Bacillota</taxon>
        <taxon>Bacilli</taxon>
        <taxon>Bacillales</taxon>
        <taxon>Caryophanaceae</taxon>
        <taxon>Solibacillus</taxon>
    </lineage>
</organism>
<dbReference type="Pfam" id="PF03466">
    <property type="entry name" value="LysR_substrate"/>
    <property type="match status" value="1"/>
</dbReference>
<dbReference type="Proteomes" id="UP001316087">
    <property type="component" value="Unassembled WGS sequence"/>
</dbReference>
<accession>A0ABS9UHK1</accession>
<dbReference type="Gene3D" id="1.10.10.10">
    <property type="entry name" value="Winged helix-like DNA-binding domain superfamily/Winged helix DNA-binding domain"/>
    <property type="match status" value="1"/>
</dbReference>
<dbReference type="SUPFAM" id="SSF46785">
    <property type="entry name" value="Winged helix' DNA-binding domain"/>
    <property type="match status" value="1"/>
</dbReference>
<proteinExistence type="inferred from homology"/>
<comment type="similarity">
    <text evidence="1">Belongs to the LysR transcriptional regulatory family.</text>
</comment>
<dbReference type="EMBL" id="JAKZFC010000008">
    <property type="protein sequence ID" value="MCH7323574.1"/>
    <property type="molecule type" value="Genomic_DNA"/>
</dbReference>
<dbReference type="InterPro" id="IPR050950">
    <property type="entry name" value="HTH-type_LysR_regulators"/>
</dbReference>
<keyword evidence="7" id="KW-1185">Reference proteome</keyword>
<dbReference type="PROSITE" id="PS50931">
    <property type="entry name" value="HTH_LYSR"/>
    <property type="match status" value="1"/>
</dbReference>
<dbReference type="InterPro" id="IPR000847">
    <property type="entry name" value="LysR_HTH_N"/>
</dbReference>
<dbReference type="PANTHER" id="PTHR30419">
    <property type="entry name" value="HTH-TYPE TRANSCRIPTIONAL REGULATOR YBHD"/>
    <property type="match status" value="1"/>
</dbReference>
<gene>
    <name evidence="6" type="ORF">LZ480_16985</name>
</gene>
<evidence type="ECO:0000256" key="3">
    <source>
        <dbReference type="ARBA" id="ARBA00023125"/>
    </source>
</evidence>
<evidence type="ECO:0000313" key="7">
    <source>
        <dbReference type="Proteomes" id="UP001316087"/>
    </source>
</evidence>
<evidence type="ECO:0000313" key="6">
    <source>
        <dbReference type="EMBL" id="MCH7323574.1"/>
    </source>
</evidence>
<evidence type="ECO:0000259" key="5">
    <source>
        <dbReference type="PROSITE" id="PS50931"/>
    </source>
</evidence>
<keyword evidence="4" id="KW-0804">Transcription</keyword>
<dbReference type="PRINTS" id="PR00039">
    <property type="entry name" value="HTHLYSR"/>
</dbReference>
<keyword evidence="3" id="KW-0238">DNA-binding</keyword>
<evidence type="ECO:0000256" key="4">
    <source>
        <dbReference type="ARBA" id="ARBA00023163"/>
    </source>
</evidence>
<feature type="domain" description="HTH lysR-type" evidence="5">
    <location>
        <begin position="1"/>
        <end position="58"/>
    </location>
</feature>
<dbReference type="InterPro" id="IPR005119">
    <property type="entry name" value="LysR_subst-bd"/>
</dbReference>
<evidence type="ECO:0000256" key="1">
    <source>
        <dbReference type="ARBA" id="ARBA00009437"/>
    </source>
</evidence>